<dbReference type="EMBL" id="BONF01000018">
    <property type="protein sequence ID" value="GIF82101.1"/>
    <property type="molecule type" value="Genomic_DNA"/>
</dbReference>
<sequence length="763" mass="83166">MTKEALVGAMRQRVLDRLSACLPGLAQVDAVRLVAAANADKRRGLRELDAFLQRGLDVLVSASSDTPPGAFRLLVLLEGEGHPVRVPVCAECGLRRTHLPGRGGRGRVCQSCVAKARARPCARCGQTRPVAVIEPEGPLCHPCRDRDPRRHEPCSRCGRARRVNGRLADGSPLCSTCHGKPVHICAECGRVDKVARRGPDGPLCPPCYERGGRQPRRCGHCGRTGRISVRGRDGGPDLCRRCNRQPVVECAGCKRLRPCAFAATARPLCVSCRPRRATPCARCGTSCQPAARWPIGGVCRHCYRHARANPSPCPSCGKVRVLVAADFRGRDVCGPCAGTTIDYTCRTCGQAEERYRHGECVRCVARSKLEDQFRRPDGSVPAELTPLLAALAAAHRPRSVLAWVERGDGSAALLRDLLRSGCAITHEALDAATRQQAAAALREMLVHAGVLPRRDEQLERLAPWLSRTLSTAPAHHRQVLRAYGNWSVLRRARLRADRTRFTAASARNARLKVSTALTFLRWLDTTDLTLKRARQAHVDTWIEDGGLNRRLLGGFLTWASRRGLAQKLSVAAITPSGPDLSMTEDQRWALLDRLLHDTTISVDVRTAASLLLIYGLPVTFIATLTTDNVTTSSGKHFLQVKEHRTQLPPAVAALITQAASAARTSSLVGRAVPGTPWLFPGRLAGRPISAAALCQRLRQHGIRIRRARNSALISLAEDLPAPVLSKILGISITAAIRWTRYARRDWLGFVGERAASAASRSQR</sequence>
<gene>
    <name evidence="1" type="ORF">Cba03nite_34500</name>
</gene>
<reference evidence="1 2" key="1">
    <citation type="submission" date="2021-01" db="EMBL/GenBank/DDBJ databases">
        <title>Whole genome shotgun sequence of Catellatospora bangladeshensis NBRC 107357.</title>
        <authorList>
            <person name="Komaki H."/>
            <person name="Tamura T."/>
        </authorList>
    </citation>
    <scope>NUCLEOTIDE SEQUENCE [LARGE SCALE GENOMIC DNA]</scope>
    <source>
        <strain evidence="1 2">NBRC 107357</strain>
    </source>
</reference>
<dbReference type="InterPro" id="IPR011010">
    <property type="entry name" value="DNA_brk_join_enz"/>
</dbReference>
<dbReference type="GO" id="GO:0003677">
    <property type="term" value="F:DNA binding"/>
    <property type="evidence" value="ECO:0007669"/>
    <property type="project" value="InterPro"/>
</dbReference>
<protein>
    <submittedName>
        <fullName evidence="1">Uncharacterized protein</fullName>
    </submittedName>
</protein>
<dbReference type="SUPFAM" id="SSF56349">
    <property type="entry name" value="DNA breaking-rejoining enzymes"/>
    <property type="match status" value="1"/>
</dbReference>
<dbReference type="AlphaFoldDB" id="A0A8J3JD10"/>
<keyword evidence="2" id="KW-1185">Reference proteome</keyword>
<name>A0A8J3JD10_9ACTN</name>
<proteinExistence type="predicted"/>
<organism evidence="1 2">
    <name type="scientific">Catellatospora bangladeshensis</name>
    <dbReference type="NCBI Taxonomy" id="310355"/>
    <lineage>
        <taxon>Bacteria</taxon>
        <taxon>Bacillati</taxon>
        <taxon>Actinomycetota</taxon>
        <taxon>Actinomycetes</taxon>
        <taxon>Micromonosporales</taxon>
        <taxon>Micromonosporaceae</taxon>
        <taxon>Catellatospora</taxon>
    </lineage>
</organism>
<accession>A0A8J3JD10</accession>
<comment type="caution">
    <text evidence="1">The sequence shown here is derived from an EMBL/GenBank/DDBJ whole genome shotgun (WGS) entry which is preliminary data.</text>
</comment>
<evidence type="ECO:0000313" key="2">
    <source>
        <dbReference type="Proteomes" id="UP000601223"/>
    </source>
</evidence>
<dbReference type="Proteomes" id="UP000601223">
    <property type="component" value="Unassembled WGS sequence"/>
</dbReference>
<evidence type="ECO:0000313" key="1">
    <source>
        <dbReference type="EMBL" id="GIF82101.1"/>
    </source>
</evidence>